<dbReference type="WBParaSite" id="MCU_000579-RA">
    <property type="protein sequence ID" value="MCU_000579-RA"/>
    <property type="gene ID" value="MCU_000579"/>
</dbReference>
<protein>
    <submittedName>
        <fullName evidence="12">Splicing factor 45</fullName>
    </submittedName>
</protein>
<evidence type="ECO:0000256" key="3">
    <source>
        <dbReference type="ARBA" id="ARBA00022884"/>
    </source>
</evidence>
<evidence type="ECO:0000256" key="4">
    <source>
        <dbReference type="ARBA" id="ARBA00023187"/>
    </source>
</evidence>
<evidence type="ECO:0000259" key="9">
    <source>
        <dbReference type="PROSITE" id="PS50174"/>
    </source>
</evidence>
<dbReference type="Proteomes" id="UP000267029">
    <property type="component" value="Unassembled WGS sequence"/>
</dbReference>
<dbReference type="InterPro" id="IPR000467">
    <property type="entry name" value="G_patch_dom"/>
</dbReference>
<dbReference type="Gene3D" id="3.30.70.330">
    <property type="match status" value="1"/>
</dbReference>
<feature type="compositionally biased region" description="Gly residues" evidence="7">
    <location>
        <begin position="17"/>
        <end position="31"/>
    </location>
</feature>
<dbReference type="PANTHER" id="PTHR13288">
    <property type="entry name" value="SPLICING FACTOR 45 SPF45"/>
    <property type="match status" value="1"/>
</dbReference>
<organism evidence="10 11">
    <name type="scientific">Mesocestoides corti</name>
    <name type="common">Flatworm</name>
    <dbReference type="NCBI Taxonomy" id="53468"/>
    <lineage>
        <taxon>Eukaryota</taxon>
        <taxon>Metazoa</taxon>
        <taxon>Spiralia</taxon>
        <taxon>Lophotrochozoa</taxon>
        <taxon>Platyhelminthes</taxon>
        <taxon>Cestoda</taxon>
        <taxon>Eucestoda</taxon>
        <taxon>Cyclophyllidea</taxon>
        <taxon>Mesocestoididae</taxon>
        <taxon>Mesocestoides</taxon>
    </lineage>
</organism>
<evidence type="ECO:0000259" key="8">
    <source>
        <dbReference type="PROSITE" id="PS50102"/>
    </source>
</evidence>
<keyword evidence="2" id="KW-0507">mRNA processing</keyword>
<dbReference type="FunFam" id="3.30.70.330:FF:000382">
    <property type="entry name" value="G-patch domain-containing protein"/>
    <property type="match status" value="1"/>
</dbReference>
<keyword evidence="3 6" id="KW-0694">RNA-binding</keyword>
<keyword evidence="5" id="KW-0539">Nucleus</keyword>
<feature type="compositionally biased region" description="Gly residues" evidence="7">
    <location>
        <begin position="81"/>
        <end position="90"/>
    </location>
</feature>
<dbReference type="SMART" id="SM00361">
    <property type="entry name" value="RRM_1"/>
    <property type="match status" value="1"/>
</dbReference>
<feature type="region of interest" description="Disordered" evidence="7">
    <location>
        <begin position="71"/>
        <end position="122"/>
    </location>
</feature>
<evidence type="ECO:0000313" key="12">
    <source>
        <dbReference type="WBParaSite" id="MCU_000579-RA"/>
    </source>
</evidence>
<evidence type="ECO:0000256" key="1">
    <source>
        <dbReference type="ARBA" id="ARBA00004123"/>
    </source>
</evidence>
<dbReference type="PROSITE" id="PS50102">
    <property type="entry name" value="RRM"/>
    <property type="match status" value="1"/>
</dbReference>
<evidence type="ECO:0000256" key="5">
    <source>
        <dbReference type="ARBA" id="ARBA00023242"/>
    </source>
</evidence>
<reference evidence="12" key="2">
    <citation type="submission" date="2019-11" db="UniProtKB">
        <authorList>
            <consortium name="WormBaseParasite"/>
        </authorList>
    </citation>
    <scope>IDENTIFICATION</scope>
</reference>
<evidence type="ECO:0000313" key="11">
    <source>
        <dbReference type="Proteomes" id="UP000267029"/>
    </source>
</evidence>
<comment type="subcellular location">
    <subcellularLocation>
        <location evidence="1">Nucleus</location>
    </subcellularLocation>
</comment>
<feature type="compositionally biased region" description="Low complexity" evidence="7">
    <location>
        <begin position="32"/>
        <end position="41"/>
    </location>
</feature>
<dbReference type="AlphaFoldDB" id="A0A158QU07"/>
<dbReference type="Pfam" id="PF00076">
    <property type="entry name" value="RRM_1"/>
    <property type="match status" value="1"/>
</dbReference>
<name>A0A158QU07_MESCO</name>
<feature type="region of interest" description="Disordered" evidence="7">
    <location>
        <begin position="130"/>
        <end position="149"/>
    </location>
</feature>
<feature type="compositionally biased region" description="Basic residues" evidence="7">
    <location>
        <begin position="233"/>
        <end position="243"/>
    </location>
</feature>
<feature type="domain" description="G-patch" evidence="9">
    <location>
        <begin position="296"/>
        <end position="336"/>
    </location>
</feature>
<dbReference type="InterPro" id="IPR012677">
    <property type="entry name" value="Nucleotide-bd_a/b_plait_sf"/>
</dbReference>
<dbReference type="GO" id="GO:0045292">
    <property type="term" value="P:mRNA cis splicing, via spliceosome"/>
    <property type="evidence" value="ECO:0007669"/>
    <property type="project" value="UniProtKB-UniRule"/>
</dbReference>
<reference evidence="10 11" key="1">
    <citation type="submission" date="2018-10" db="EMBL/GenBank/DDBJ databases">
        <authorList>
            <consortium name="Pathogen Informatics"/>
        </authorList>
    </citation>
    <scope>NUCLEOTIDE SEQUENCE [LARGE SCALE GENOMIC DNA]</scope>
</reference>
<feature type="domain" description="RRM" evidence="8">
    <location>
        <begin position="375"/>
        <end position="461"/>
    </location>
</feature>
<keyword evidence="4" id="KW-0508">mRNA splicing</keyword>
<evidence type="ECO:0000256" key="6">
    <source>
        <dbReference type="PROSITE-ProRule" id="PRU00176"/>
    </source>
</evidence>
<dbReference type="InterPro" id="IPR040052">
    <property type="entry name" value="RBM17"/>
</dbReference>
<keyword evidence="11" id="KW-1185">Reference proteome</keyword>
<evidence type="ECO:0000256" key="2">
    <source>
        <dbReference type="ARBA" id="ARBA00022664"/>
    </source>
</evidence>
<dbReference type="GO" id="GO:0071011">
    <property type="term" value="C:precatalytic spliceosome"/>
    <property type="evidence" value="ECO:0007669"/>
    <property type="project" value="TreeGrafter"/>
</dbReference>
<dbReference type="InterPro" id="IPR034653">
    <property type="entry name" value="SPF45_RRM"/>
</dbReference>
<dbReference type="EMBL" id="UXSR01005200">
    <property type="protein sequence ID" value="VDD79550.1"/>
    <property type="molecule type" value="Genomic_DNA"/>
</dbReference>
<dbReference type="GO" id="GO:0005654">
    <property type="term" value="C:nucleoplasm"/>
    <property type="evidence" value="ECO:0007669"/>
    <property type="project" value="UniProtKB-UniRule"/>
</dbReference>
<gene>
    <name evidence="10" type="ORF">MCOS_LOCUS5553</name>
</gene>
<dbReference type="InterPro" id="IPR035979">
    <property type="entry name" value="RBD_domain_sf"/>
</dbReference>
<dbReference type="SUPFAM" id="SSF54928">
    <property type="entry name" value="RNA-binding domain, RBD"/>
    <property type="match status" value="1"/>
</dbReference>
<dbReference type="Pfam" id="PF01585">
    <property type="entry name" value="G-patch"/>
    <property type="match status" value="1"/>
</dbReference>
<feature type="compositionally biased region" description="Low complexity" evidence="7">
    <location>
        <begin position="137"/>
        <end position="148"/>
    </location>
</feature>
<dbReference type="GO" id="GO:0000380">
    <property type="term" value="P:alternative mRNA splicing, via spliceosome"/>
    <property type="evidence" value="ECO:0007669"/>
    <property type="project" value="TreeGrafter"/>
</dbReference>
<dbReference type="SMART" id="SM00443">
    <property type="entry name" value="G_patch"/>
    <property type="match status" value="1"/>
</dbReference>
<sequence>MTSSLYDGLDDVEISKGGSGGSGGWVLGGTSGPSSGSTTTTGIGRLVAAASGNAAGPGGSGGYSSMKLMQSHMAAKRAQGRRGGGGGGDFGSRSAVAPVVDLQRRGGGGGGGGYGTSSEGSYRFNQVTGKMERVPPSSSSSGRSLSGSNQLGATAASGLLYGEPSLSLGIPDEYNPLCPNDYEELARLKRDRRKPDDRTRDSHGSGFSRRPNLSDSDSAGSSDDSDGREDRGRRIRPHHRRRPPPPPPASRAAIAPPSSLLEDVVVIAPGTDSAAGEQDADEGESTAHAASGSYGINLVAAKMMARMGYRQGQGLGKEGQGMSSALVVEKTSRRGGKIIHEKDRQRNQDADMMLPPANLNSDPQQAMALPANATDVVLLQNMCGGPSDVDDDLEPETAEECAKYGPVVTCMIYQMPDAGDGPEAVRIFVEFETAEAAARAVLDLNGRFFGGRVVQAGFYDAERFRNLELADPPLS</sequence>
<dbReference type="InterPro" id="IPR000504">
    <property type="entry name" value="RRM_dom"/>
</dbReference>
<feature type="compositionally biased region" description="Gly residues" evidence="7">
    <location>
        <begin position="105"/>
        <end position="115"/>
    </location>
</feature>
<feature type="region of interest" description="Disordered" evidence="7">
    <location>
        <begin position="15"/>
        <end position="41"/>
    </location>
</feature>
<evidence type="ECO:0000313" key="10">
    <source>
        <dbReference type="EMBL" id="VDD79550.1"/>
    </source>
</evidence>
<feature type="compositionally biased region" description="Basic and acidic residues" evidence="7">
    <location>
        <begin position="187"/>
        <end position="203"/>
    </location>
</feature>
<dbReference type="PANTHER" id="PTHR13288:SF8">
    <property type="entry name" value="SPLICING FACTOR 45"/>
    <property type="match status" value="1"/>
</dbReference>
<dbReference type="GO" id="GO:0003723">
    <property type="term" value="F:RNA binding"/>
    <property type="evidence" value="ECO:0007669"/>
    <property type="project" value="UniProtKB-UniRule"/>
</dbReference>
<dbReference type="InterPro" id="IPR003954">
    <property type="entry name" value="RRM_euk-type"/>
</dbReference>
<proteinExistence type="predicted"/>
<dbReference type="OrthoDB" id="5411533at2759"/>
<dbReference type="PROSITE" id="PS50174">
    <property type="entry name" value="G_PATCH"/>
    <property type="match status" value="1"/>
</dbReference>
<evidence type="ECO:0000256" key="7">
    <source>
        <dbReference type="SAM" id="MobiDB-lite"/>
    </source>
</evidence>
<dbReference type="STRING" id="53468.A0A158QU07"/>
<accession>A0A158QU07</accession>
<dbReference type="CDD" id="cd12647">
    <property type="entry name" value="RRM_UHM_SPF45"/>
    <property type="match status" value="1"/>
</dbReference>
<feature type="region of interest" description="Disordered" evidence="7">
    <location>
        <begin position="187"/>
        <end position="256"/>
    </location>
</feature>